<accession>A0A8A4TQN4</accession>
<evidence type="ECO:0000313" key="1">
    <source>
        <dbReference type="EMBL" id="QTD52279.1"/>
    </source>
</evidence>
<dbReference type="CDD" id="cd06257">
    <property type="entry name" value="DnaJ"/>
    <property type="match status" value="1"/>
</dbReference>
<dbReference type="EMBL" id="CP071793">
    <property type="protein sequence ID" value="QTD52279.1"/>
    <property type="molecule type" value="Genomic_DNA"/>
</dbReference>
<dbReference type="Proteomes" id="UP000663929">
    <property type="component" value="Chromosome"/>
</dbReference>
<dbReference type="Gene3D" id="1.10.287.110">
    <property type="entry name" value="DnaJ domain"/>
    <property type="match status" value="1"/>
</dbReference>
<dbReference type="InterPro" id="IPR001623">
    <property type="entry name" value="DnaJ_domain"/>
</dbReference>
<gene>
    <name evidence="1" type="ORF">J3U87_07375</name>
</gene>
<dbReference type="SUPFAM" id="SSF46565">
    <property type="entry name" value="Chaperone J-domain"/>
    <property type="match status" value="1"/>
</dbReference>
<organism evidence="1 2">
    <name type="scientific">Sulfidibacter corallicola</name>
    <dbReference type="NCBI Taxonomy" id="2818388"/>
    <lineage>
        <taxon>Bacteria</taxon>
        <taxon>Pseudomonadati</taxon>
        <taxon>Acidobacteriota</taxon>
        <taxon>Holophagae</taxon>
        <taxon>Acanthopleuribacterales</taxon>
        <taxon>Acanthopleuribacteraceae</taxon>
        <taxon>Sulfidibacter</taxon>
    </lineage>
</organism>
<keyword evidence="2" id="KW-1185">Reference proteome</keyword>
<dbReference type="RefSeq" id="WP_237382388.1">
    <property type="nucleotide sequence ID" value="NZ_CP071793.1"/>
</dbReference>
<proteinExistence type="predicted"/>
<reference evidence="1" key="1">
    <citation type="submission" date="2021-03" db="EMBL/GenBank/DDBJ databases">
        <title>Acanthopleuribacteraceae sp. M133.</title>
        <authorList>
            <person name="Wang G."/>
        </authorList>
    </citation>
    <scope>NUCLEOTIDE SEQUENCE</scope>
    <source>
        <strain evidence="1">M133</strain>
    </source>
</reference>
<evidence type="ECO:0000313" key="2">
    <source>
        <dbReference type="Proteomes" id="UP000663929"/>
    </source>
</evidence>
<dbReference type="InterPro" id="IPR036869">
    <property type="entry name" value="J_dom_sf"/>
</dbReference>
<protein>
    <submittedName>
        <fullName evidence="1">J domain-containing protein</fullName>
    </submittedName>
</protein>
<dbReference type="KEGG" id="scor:J3U87_07375"/>
<dbReference type="AlphaFoldDB" id="A0A8A4TQN4"/>
<sequence length="212" mass="24537">MTDPCYELIADRVKPNDWQAFATGLAHGFQGFPSEWALPAGLAARLTLKLQWQYFNPDTCSDIGEKRARSWAYMVSFLGEGFRRKFGFLRERLGPLELERWDRGFADFETLLMVGSMDEAMQLDWLSTFDAKVRYGQSKRVKVIKSKGLGLTNDVLGVHPLMNWNEIRARYRFLLKIHHPDVGGDPAMTQALIRAFEEIKAEIERRERRRGH</sequence>
<name>A0A8A4TQN4_SULCO</name>